<dbReference type="SUPFAM" id="SSF51338">
    <property type="entry name" value="Composite domain of metallo-dependent hydrolases"/>
    <property type="match status" value="1"/>
</dbReference>
<keyword evidence="4" id="KW-1185">Reference proteome</keyword>
<dbReference type="CDD" id="cd01300">
    <property type="entry name" value="YtcJ_like"/>
    <property type="match status" value="1"/>
</dbReference>
<reference evidence="3 4" key="1">
    <citation type="submission" date="2019-12" db="EMBL/GenBank/DDBJ databases">
        <authorList>
            <person name="Li C."/>
            <person name="Zhao J."/>
        </authorList>
    </citation>
    <scope>NUCLEOTIDE SEQUENCE [LARGE SCALE GENOMIC DNA]</scope>
    <source>
        <strain evidence="3 4">NEAU-DD11</strain>
    </source>
</reference>
<feature type="chain" id="PRO_5030569346" evidence="1">
    <location>
        <begin position="27"/>
        <end position="592"/>
    </location>
</feature>
<gene>
    <name evidence="3" type="ORF">GPY61_06450</name>
</gene>
<dbReference type="InterPro" id="IPR011059">
    <property type="entry name" value="Metal-dep_hydrolase_composite"/>
</dbReference>
<dbReference type="Pfam" id="PF07969">
    <property type="entry name" value="Amidohydro_3"/>
    <property type="match status" value="1"/>
</dbReference>
<dbReference type="PANTHER" id="PTHR22642">
    <property type="entry name" value="IMIDAZOLONEPROPIONASE"/>
    <property type="match status" value="1"/>
</dbReference>
<accession>A0A7X3FWY8</accession>
<dbReference type="PANTHER" id="PTHR22642:SF2">
    <property type="entry name" value="PROTEIN LONG AFTER FAR-RED 3"/>
    <property type="match status" value="1"/>
</dbReference>
<dbReference type="GO" id="GO:0016810">
    <property type="term" value="F:hydrolase activity, acting on carbon-nitrogen (but not peptide) bonds"/>
    <property type="evidence" value="ECO:0007669"/>
    <property type="project" value="InterPro"/>
</dbReference>
<dbReference type="Gene3D" id="3.10.310.70">
    <property type="match status" value="1"/>
</dbReference>
<dbReference type="Gene3D" id="2.30.40.10">
    <property type="entry name" value="Urease, subunit C, domain 1"/>
    <property type="match status" value="1"/>
</dbReference>
<protein>
    <submittedName>
        <fullName evidence="3">Amidohydrolase family protein</fullName>
    </submittedName>
</protein>
<evidence type="ECO:0000313" key="3">
    <source>
        <dbReference type="EMBL" id="MVW59565.1"/>
    </source>
</evidence>
<dbReference type="InterPro" id="IPR033932">
    <property type="entry name" value="YtcJ-like"/>
</dbReference>
<dbReference type="SUPFAM" id="SSF51556">
    <property type="entry name" value="Metallo-dependent hydrolases"/>
    <property type="match status" value="1"/>
</dbReference>
<proteinExistence type="predicted"/>
<feature type="signal peptide" evidence="1">
    <location>
        <begin position="1"/>
        <end position="26"/>
    </location>
</feature>
<name>A0A7X3FWY8_9BURK</name>
<comment type="caution">
    <text evidence="3">The sequence shown here is derived from an EMBL/GenBank/DDBJ whole genome shotgun (WGS) entry which is preliminary data.</text>
</comment>
<keyword evidence="1" id="KW-0732">Signal</keyword>
<feature type="domain" description="Amidohydrolase 3" evidence="2">
    <location>
        <begin position="79"/>
        <end position="585"/>
    </location>
</feature>
<dbReference type="Proteomes" id="UP000443353">
    <property type="component" value="Unassembled WGS sequence"/>
</dbReference>
<organism evidence="3 4">
    <name type="scientific">Massilia cellulosiltytica</name>
    <dbReference type="NCBI Taxonomy" id="2683234"/>
    <lineage>
        <taxon>Bacteria</taxon>
        <taxon>Pseudomonadati</taxon>
        <taxon>Pseudomonadota</taxon>
        <taxon>Betaproteobacteria</taxon>
        <taxon>Burkholderiales</taxon>
        <taxon>Oxalobacteraceae</taxon>
        <taxon>Telluria group</taxon>
        <taxon>Massilia</taxon>
    </lineage>
</organism>
<dbReference type="Gene3D" id="3.20.20.140">
    <property type="entry name" value="Metal-dependent hydrolases"/>
    <property type="match status" value="1"/>
</dbReference>
<dbReference type="InterPro" id="IPR032466">
    <property type="entry name" value="Metal_Hydrolase"/>
</dbReference>
<evidence type="ECO:0000313" key="4">
    <source>
        <dbReference type="Proteomes" id="UP000443353"/>
    </source>
</evidence>
<evidence type="ECO:0000259" key="2">
    <source>
        <dbReference type="Pfam" id="PF07969"/>
    </source>
</evidence>
<sequence length="592" mass="65208">MTPMRSVSTMLAALLCAATIAGPAAAGHDKSADLILYNTKVWTVDDRKPVAQAVAVRGKRIVKVGANDEVLALKGPGTRVLDLQGRLVLPGFNDSHTHFGNAAEWFFQVPLTDVNDLQLMAERIARVAARVPRGMWITGGDWATSAANAAGKNRQAGFEPLVPDLKTIDAVSPDHPLLFRRFDHVYFANSAALKLARLSPKTPDPAGGHYGRDPVTGELNGMLYGAAGEGLERQLPPMSLQQRMIGARAVAKDLNRVGITSITDIARYPDLSEEKLYPFFVERSATDMRIFQGLRKNGDLTLRVNMLVPIETEKNLVAHKIKPTAGDKWIRLGGLKAYGDSGVMYKPVAGNGLPSEWSYRFPGESAFAQEVLEADRDGYDVGVHIIGDKASHELIEWYADAIRRNPARDRRFRLIHIWHTTPEDIRRAGKLGLIADVQPYHLPREVALVGTTLDDERARSTHAWKSMIDAGIVLNLGSDMPGSYNRLHVSPYNPLDNIYFAVTRTDKTGYPAGGWHPEQKLTVEQAIRAYTLNPAWSSREDKIKGSITEGKLADIVVLSKDILTAAPTDYLKTEVLYTILNGKILDTKEEVQ</sequence>
<dbReference type="InterPro" id="IPR013108">
    <property type="entry name" value="Amidohydro_3"/>
</dbReference>
<dbReference type="EMBL" id="WSES01000002">
    <property type="protein sequence ID" value="MVW59565.1"/>
    <property type="molecule type" value="Genomic_DNA"/>
</dbReference>
<evidence type="ECO:0000256" key="1">
    <source>
        <dbReference type="SAM" id="SignalP"/>
    </source>
</evidence>
<dbReference type="AlphaFoldDB" id="A0A7X3FWY8"/>
<keyword evidence="3" id="KW-0378">Hydrolase</keyword>